<evidence type="ECO:0000313" key="2">
    <source>
        <dbReference type="Proteomes" id="UP001214250"/>
    </source>
</evidence>
<evidence type="ECO:0000313" key="1">
    <source>
        <dbReference type="EMBL" id="WDE95233.1"/>
    </source>
</evidence>
<protein>
    <submittedName>
        <fullName evidence="1">Uncharacterized protein</fullName>
    </submittedName>
</protein>
<dbReference type="Proteomes" id="UP001214250">
    <property type="component" value="Chromosome 1"/>
</dbReference>
<keyword evidence="2" id="KW-1185">Reference proteome</keyword>
<organism evidence="1 2">
    <name type="scientific">Lentisphaera profundi</name>
    <dbReference type="NCBI Taxonomy" id="1658616"/>
    <lineage>
        <taxon>Bacteria</taxon>
        <taxon>Pseudomonadati</taxon>
        <taxon>Lentisphaerota</taxon>
        <taxon>Lentisphaeria</taxon>
        <taxon>Lentisphaerales</taxon>
        <taxon>Lentisphaeraceae</taxon>
        <taxon>Lentisphaera</taxon>
    </lineage>
</organism>
<gene>
    <name evidence="1" type="ORF">PQO03_05800</name>
</gene>
<proteinExistence type="predicted"/>
<sequence>MIYEKEARNINSNSRCRGNHWHSCFSTFAFNMVSTGYHENRGLNAAVIDGSVSFIKTNSLIGSSEYQLSTGGSWETNEIGHLIHNGLNNIVPTGTK</sequence>
<dbReference type="RefSeq" id="WP_274148606.1">
    <property type="nucleotide sequence ID" value="NZ_CP117811.1"/>
</dbReference>
<accession>A0ABY7VSX2</accession>
<name>A0ABY7VSX2_9BACT</name>
<dbReference type="EMBL" id="CP117811">
    <property type="protein sequence ID" value="WDE95233.1"/>
    <property type="molecule type" value="Genomic_DNA"/>
</dbReference>
<reference evidence="1 2" key="1">
    <citation type="submission" date="2023-02" db="EMBL/GenBank/DDBJ databases">
        <title>Genome sequence of Lentisphaera profundi SAORIC-696.</title>
        <authorList>
            <person name="Kim e."/>
            <person name="Cho J.-C."/>
            <person name="Choi A."/>
            <person name="Kang I."/>
        </authorList>
    </citation>
    <scope>NUCLEOTIDE SEQUENCE [LARGE SCALE GENOMIC DNA]</scope>
    <source>
        <strain evidence="1 2">SAORIC-696</strain>
    </source>
</reference>